<protein>
    <recommendedName>
        <fullName evidence="4">C-type lectin domain-containing protein</fullName>
    </recommendedName>
</protein>
<proteinExistence type="predicted"/>
<dbReference type="Gene3D" id="3.10.100.10">
    <property type="entry name" value="Mannose-Binding Protein A, subunit A"/>
    <property type="match status" value="1"/>
</dbReference>
<sequence length="95" mass="11041">MKLVLVILFCFHKVFFLRAQKETSGKRIIEQDDTTSSCSKGWYTFGTMCYKLGGDDKIRRLPWEQAAQTCHNEYEGNLATIGTKEINSMWRISMH</sequence>
<dbReference type="AlphaFoldDB" id="A0AAV6UJG9"/>
<feature type="signal peptide" evidence="1">
    <location>
        <begin position="1"/>
        <end position="19"/>
    </location>
</feature>
<evidence type="ECO:0000256" key="1">
    <source>
        <dbReference type="SAM" id="SignalP"/>
    </source>
</evidence>
<dbReference type="InterPro" id="IPR016187">
    <property type="entry name" value="CTDL_fold"/>
</dbReference>
<accession>A0AAV6UJG9</accession>
<dbReference type="Proteomes" id="UP000827092">
    <property type="component" value="Unassembled WGS sequence"/>
</dbReference>
<keyword evidence="1" id="KW-0732">Signal</keyword>
<comment type="caution">
    <text evidence="2">The sequence shown here is derived from an EMBL/GenBank/DDBJ whole genome shotgun (WGS) entry which is preliminary data.</text>
</comment>
<dbReference type="EMBL" id="JAFNEN010000397">
    <property type="protein sequence ID" value="KAG8183918.1"/>
    <property type="molecule type" value="Genomic_DNA"/>
</dbReference>
<name>A0AAV6UJG9_9ARAC</name>
<keyword evidence="3" id="KW-1185">Reference proteome</keyword>
<organism evidence="2 3">
    <name type="scientific">Oedothorax gibbosus</name>
    <dbReference type="NCBI Taxonomy" id="931172"/>
    <lineage>
        <taxon>Eukaryota</taxon>
        <taxon>Metazoa</taxon>
        <taxon>Ecdysozoa</taxon>
        <taxon>Arthropoda</taxon>
        <taxon>Chelicerata</taxon>
        <taxon>Arachnida</taxon>
        <taxon>Araneae</taxon>
        <taxon>Araneomorphae</taxon>
        <taxon>Entelegynae</taxon>
        <taxon>Araneoidea</taxon>
        <taxon>Linyphiidae</taxon>
        <taxon>Erigoninae</taxon>
        <taxon>Oedothorax</taxon>
    </lineage>
</organism>
<evidence type="ECO:0000313" key="3">
    <source>
        <dbReference type="Proteomes" id="UP000827092"/>
    </source>
</evidence>
<reference evidence="2 3" key="1">
    <citation type="journal article" date="2022" name="Nat. Ecol. Evol.">
        <title>A masculinizing supergene underlies an exaggerated male reproductive morph in a spider.</title>
        <authorList>
            <person name="Hendrickx F."/>
            <person name="De Corte Z."/>
            <person name="Sonet G."/>
            <person name="Van Belleghem S.M."/>
            <person name="Kostlbacher S."/>
            <person name="Vangestel C."/>
        </authorList>
    </citation>
    <scope>NUCLEOTIDE SEQUENCE [LARGE SCALE GENOMIC DNA]</scope>
    <source>
        <strain evidence="2">W744_W776</strain>
    </source>
</reference>
<feature type="chain" id="PRO_5043563366" description="C-type lectin domain-containing protein" evidence="1">
    <location>
        <begin position="20"/>
        <end position="95"/>
    </location>
</feature>
<dbReference type="InterPro" id="IPR016186">
    <property type="entry name" value="C-type_lectin-like/link_sf"/>
</dbReference>
<dbReference type="SUPFAM" id="SSF56436">
    <property type="entry name" value="C-type lectin-like"/>
    <property type="match status" value="1"/>
</dbReference>
<gene>
    <name evidence="2" type="ORF">JTE90_029025</name>
</gene>
<evidence type="ECO:0008006" key="4">
    <source>
        <dbReference type="Google" id="ProtNLM"/>
    </source>
</evidence>
<evidence type="ECO:0000313" key="2">
    <source>
        <dbReference type="EMBL" id="KAG8183918.1"/>
    </source>
</evidence>